<keyword evidence="3" id="KW-0804">Transcription</keyword>
<comment type="caution">
    <text evidence="5">The sequence shown here is derived from an EMBL/GenBank/DDBJ whole genome shotgun (WGS) entry which is preliminary data.</text>
</comment>
<dbReference type="RefSeq" id="WP_264513616.1">
    <property type="nucleotide sequence ID" value="NZ_JAPDDR010000005.1"/>
</dbReference>
<feature type="domain" description="HTH gntR-type" evidence="4">
    <location>
        <begin position="3"/>
        <end position="70"/>
    </location>
</feature>
<evidence type="ECO:0000256" key="1">
    <source>
        <dbReference type="ARBA" id="ARBA00023015"/>
    </source>
</evidence>
<gene>
    <name evidence="5" type="ORF">OJ996_11020</name>
</gene>
<dbReference type="InterPro" id="IPR036390">
    <property type="entry name" value="WH_DNA-bd_sf"/>
</dbReference>
<organism evidence="5 6">
    <name type="scientific">Luteolibacter rhizosphaerae</name>
    <dbReference type="NCBI Taxonomy" id="2989719"/>
    <lineage>
        <taxon>Bacteria</taxon>
        <taxon>Pseudomonadati</taxon>
        <taxon>Verrucomicrobiota</taxon>
        <taxon>Verrucomicrobiia</taxon>
        <taxon>Verrucomicrobiales</taxon>
        <taxon>Verrucomicrobiaceae</taxon>
        <taxon>Luteolibacter</taxon>
    </lineage>
</organism>
<dbReference type="InterPro" id="IPR036388">
    <property type="entry name" value="WH-like_DNA-bd_sf"/>
</dbReference>
<protein>
    <submittedName>
        <fullName evidence="5">GntR family transcriptional regulator</fullName>
    </submittedName>
</protein>
<dbReference type="InterPro" id="IPR000485">
    <property type="entry name" value="AsnC-type_HTH_dom"/>
</dbReference>
<dbReference type="InterPro" id="IPR008920">
    <property type="entry name" value="TF_FadR/GntR_C"/>
</dbReference>
<dbReference type="CDD" id="cd07377">
    <property type="entry name" value="WHTH_GntR"/>
    <property type="match status" value="1"/>
</dbReference>
<dbReference type="Pfam" id="PF00392">
    <property type="entry name" value="GntR"/>
    <property type="match status" value="1"/>
</dbReference>
<keyword evidence="6" id="KW-1185">Reference proteome</keyword>
<name>A0ABT3G2P1_9BACT</name>
<dbReference type="PANTHER" id="PTHR43537:SF24">
    <property type="entry name" value="GLUCONATE OPERON TRANSCRIPTIONAL REPRESSOR"/>
    <property type="match status" value="1"/>
</dbReference>
<dbReference type="Proteomes" id="UP001165653">
    <property type="component" value="Unassembled WGS sequence"/>
</dbReference>
<dbReference type="InterPro" id="IPR011711">
    <property type="entry name" value="GntR_C"/>
</dbReference>
<evidence type="ECO:0000313" key="5">
    <source>
        <dbReference type="EMBL" id="MCW1914110.1"/>
    </source>
</evidence>
<dbReference type="SUPFAM" id="SSF46785">
    <property type="entry name" value="Winged helix' DNA-binding domain"/>
    <property type="match status" value="1"/>
</dbReference>
<keyword evidence="2" id="KW-0238">DNA-binding</keyword>
<proteinExistence type="predicted"/>
<accession>A0ABT3G2P1</accession>
<dbReference type="SMART" id="SM00345">
    <property type="entry name" value="HTH_GNTR"/>
    <property type="match status" value="1"/>
</dbReference>
<evidence type="ECO:0000313" key="6">
    <source>
        <dbReference type="Proteomes" id="UP001165653"/>
    </source>
</evidence>
<sequence length="228" mass="25560">MKQPLPRRVHATLRSRLLDGTLLPGTRLDYKQLAQELGVSTTPVREAVTQLASEGFVELVPRLGAVVRSLNQNTAAELFEVREAIETFAAFKAAERLSSRHLDLLKQQMGVMQRLLEGFEEAGQLSLESTALDEFLDADLAFHKTILLAARNTALARTVEESQVQSRIFFADLGIHELERLLMAYQQHTEIYNALEKRDGAAASEAMRRHIRTSLQLTLDHLENSVTV</sequence>
<dbReference type="SMART" id="SM00895">
    <property type="entry name" value="FCD"/>
    <property type="match status" value="1"/>
</dbReference>
<dbReference type="InterPro" id="IPR000524">
    <property type="entry name" value="Tscrpt_reg_HTH_GntR"/>
</dbReference>
<dbReference type="Gene3D" id="1.20.120.530">
    <property type="entry name" value="GntR ligand-binding domain-like"/>
    <property type="match status" value="1"/>
</dbReference>
<reference evidence="5" key="1">
    <citation type="submission" date="2022-10" db="EMBL/GenBank/DDBJ databases">
        <title>Luteolibacter sp. GHJ8, whole genome shotgun sequencing project.</title>
        <authorList>
            <person name="Zhao G."/>
            <person name="Shen L."/>
        </authorList>
    </citation>
    <scope>NUCLEOTIDE SEQUENCE</scope>
    <source>
        <strain evidence="5">GHJ8</strain>
    </source>
</reference>
<dbReference type="Pfam" id="PF07729">
    <property type="entry name" value="FCD"/>
    <property type="match status" value="1"/>
</dbReference>
<keyword evidence="1" id="KW-0805">Transcription regulation</keyword>
<dbReference type="SUPFAM" id="SSF48008">
    <property type="entry name" value="GntR ligand-binding domain-like"/>
    <property type="match status" value="1"/>
</dbReference>
<dbReference type="Gene3D" id="1.10.10.10">
    <property type="entry name" value="Winged helix-like DNA-binding domain superfamily/Winged helix DNA-binding domain"/>
    <property type="match status" value="1"/>
</dbReference>
<dbReference type="EMBL" id="JAPDDR010000005">
    <property type="protein sequence ID" value="MCW1914110.1"/>
    <property type="molecule type" value="Genomic_DNA"/>
</dbReference>
<evidence type="ECO:0000259" key="4">
    <source>
        <dbReference type="PROSITE" id="PS50949"/>
    </source>
</evidence>
<evidence type="ECO:0000256" key="2">
    <source>
        <dbReference type="ARBA" id="ARBA00023125"/>
    </source>
</evidence>
<evidence type="ECO:0000256" key="3">
    <source>
        <dbReference type="ARBA" id="ARBA00023163"/>
    </source>
</evidence>
<dbReference type="PROSITE" id="PS50949">
    <property type="entry name" value="HTH_GNTR"/>
    <property type="match status" value="1"/>
</dbReference>
<dbReference type="PRINTS" id="PR00033">
    <property type="entry name" value="HTHASNC"/>
</dbReference>
<dbReference type="PANTHER" id="PTHR43537">
    <property type="entry name" value="TRANSCRIPTIONAL REGULATOR, GNTR FAMILY"/>
    <property type="match status" value="1"/>
</dbReference>